<accession>F2UST9</accession>
<gene>
    <name evidence="2" type="ORF">PTSG_11234</name>
</gene>
<keyword evidence="3" id="KW-1185">Reference proteome</keyword>
<dbReference type="RefSeq" id="XP_004987733.1">
    <property type="nucleotide sequence ID" value="XM_004987676.1"/>
</dbReference>
<dbReference type="EMBL" id="GL832996">
    <property type="protein sequence ID" value="EGD81199.1"/>
    <property type="molecule type" value="Genomic_DNA"/>
</dbReference>
<evidence type="ECO:0000313" key="2">
    <source>
        <dbReference type="EMBL" id="EGD81199.1"/>
    </source>
</evidence>
<evidence type="ECO:0008006" key="4">
    <source>
        <dbReference type="Google" id="ProtNLM"/>
    </source>
</evidence>
<keyword evidence="1" id="KW-0732">Signal</keyword>
<dbReference type="Proteomes" id="UP000007799">
    <property type="component" value="Unassembled WGS sequence"/>
</dbReference>
<feature type="chain" id="PRO_5010831843" description="Apple domain-containing protein" evidence="1">
    <location>
        <begin position="24"/>
        <end position="274"/>
    </location>
</feature>
<name>F2UST9_SALR5</name>
<dbReference type="AlphaFoldDB" id="F2UST9"/>
<organism evidence="3">
    <name type="scientific">Salpingoeca rosetta (strain ATCC 50818 / BSB-021)</name>
    <dbReference type="NCBI Taxonomy" id="946362"/>
    <lineage>
        <taxon>Eukaryota</taxon>
        <taxon>Choanoflagellata</taxon>
        <taxon>Craspedida</taxon>
        <taxon>Salpingoecidae</taxon>
        <taxon>Salpingoeca</taxon>
    </lineage>
</organism>
<evidence type="ECO:0000256" key="1">
    <source>
        <dbReference type="SAM" id="SignalP"/>
    </source>
</evidence>
<reference evidence="2" key="1">
    <citation type="submission" date="2009-08" db="EMBL/GenBank/DDBJ databases">
        <title>Annotation of Salpingoeca rosetta.</title>
        <authorList>
            <consortium name="The Broad Institute Genome Sequencing Platform"/>
            <person name="Russ C."/>
            <person name="Cuomo C."/>
            <person name="Burger G."/>
            <person name="Gray M.W."/>
            <person name="Holland P.W.H."/>
            <person name="King N."/>
            <person name="Lang F.B.F."/>
            <person name="Roger A.J."/>
            <person name="Ruiz-Trillo I."/>
            <person name="Young S.K."/>
            <person name="Zeng Q."/>
            <person name="Gargeya S."/>
            <person name="Alvarado L."/>
            <person name="Berlin A."/>
            <person name="Chapman S.B."/>
            <person name="Chen Z."/>
            <person name="Freedman E."/>
            <person name="Gellesch M."/>
            <person name="Goldberg J."/>
            <person name="Griggs A."/>
            <person name="Gujja S."/>
            <person name="Heilman E."/>
            <person name="Heiman D."/>
            <person name="Howarth C."/>
            <person name="Mehta T."/>
            <person name="Neiman D."/>
            <person name="Pearson M."/>
            <person name="Roberts A."/>
            <person name="Saif S."/>
            <person name="Shea T."/>
            <person name="Shenoy N."/>
            <person name="Sisk P."/>
            <person name="Stolte C."/>
            <person name="Sykes S."/>
            <person name="White J."/>
            <person name="Yandava C."/>
            <person name="Haas B."/>
            <person name="Nusbaum C."/>
            <person name="Birren B."/>
        </authorList>
    </citation>
    <scope>NUCLEOTIDE SEQUENCE [LARGE SCALE GENOMIC DNA]</scope>
    <source>
        <strain evidence="2">ATCC 50818</strain>
    </source>
</reference>
<dbReference type="RefSeq" id="XP_012493102.1">
    <property type="nucleotide sequence ID" value="XM_012637648.1"/>
</dbReference>
<dbReference type="EMBL" id="GL832996">
    <property type="protein sequence ID" value="EGD81198.1"/>
    <property type="molecule type" value="Genomic_DNA"/>
</dbReference>
<sequence length="274" mass="28970">MNKAGFSLLLIGLIAAFSGGVRGQYAACSLLQVSDAASCLGVCQSVYTTNSYAFYDRSGSKTCVCTVGEDNSFQVCGSADTTTTTTTAATTTTTDYFESDPTLTEARAYLTTLLGSNCESAVSRALTAESLQCIELFVSAEDDVFSPGVNQTLNEFYDDMCRAPCLGVIFNAIDKLEAAGCLPDVADNAPTTPLNATLATLDQFATTRDDVHLKCVRVDGSATPRYCGAILPTVTKFETAAHTVTADDCTEVMEHGYCLGNILQVSWEGDVVEA</sequence>
<protein>
    <recommendedName>
        <fullName evidence="4">Apple domain-containing protein</fullName>
    </recommendedName>
</protein>
<dbReference type="GeneID" id="16068257"/>
<evidence type="ECO:0000313" key="3">
    <source>
        <dbReference type="Proteomes" id="UP000007799"/>
    </source>
</evidence>
<proteinExistence type="predicted"/>
<feature type="signal peptide" evidence="1">
    <location>
        <begin position="1"/>
        <end position="23"/>
    </location>
</feature>
<dbReference type="KEGG" id="sre:PTSG_11234"/>